<comment type="caution">
    <text evidence="1">The sequence shown here is derived from an EMBL/GenBank/DDBJ whole genome shotgun (WGS) entry which is preliminary data.</text>
</comment>
<dbReference type="Proteomes" id="UP000324800">
    <property type="component" value="Unassembled WGS sequence"/>
</dbReference>
<evidence type="ECO:0000313" key="2">
    <source>
        <dbReference type="Proteomes" id="UP000324800"/>
    </source>
</evidence>
<name>A0A5J4UH76_9EUKA</name>
<protein>
    <submittedName>
        <fullName evidence="1">Uncharacterized protein</fullName>
    </submittedName>
</protein>
<sequence length="186" mass="21693">MRNKTEINDSIPRMDMKFVGNEYKNVRRKKAENDTAKESLKERIKQAFYPVKRLQLQITTIHIPGKSNSTTDSLETMQIRGLHTEGWNDLNDLQDMELHAADRHIRNSIQQTNQQLCNSGSQRLRDIFPQNVQLQMEQSQITHSFVNTKRILEIGQRMKDKDQKLPLGNVGAFLLDLLQTLEKTYQ</sequence>
<proteinExistence type="predicted"/>
<organism evidence="1 2">
    <name type="scientific">Streblomastix strix</name>
    <dbReference type="NCBI Taxonomy" id="222440"/>
    <lineage>
        <taxon>Eukaryota</taxon>
        <taxon>Metamonada</taxon>
        <taxon>Preaxostyla</taxon>
        <taxon>Oxymonadida</taxon>
        <taxon>Streblomastigidae</taxon>
        <taxon>Streblomastix</taxon>
    </lineage>
</organism>
<evidence type="ECO:0000313" key="1">
    <source>
        <dbReference type="EMBL" id="KAA6369767.1"/>
    </source>
</evidence>
<reference evidence="1 2" key="1">
    <citation type="submission" date="2019-03" db="EMBL/GenBank/DDBJ databases">
        <title>Single cell metagenomics reveals metabolic interactions within the superorganism composed of flagellate Streblomastix strix and complex community of Bacteroidetes bacteria on its surface.</title>
        <authorList>
            <person name="Treitli S.C."/>
            <person name="Kolisko M."/>
            <person name="Husnik F."/>
            <person name="Keeling P."/>
            <person name="Hampl V."/>
        </authorList>
    </citation>
    <scope>NUCLEOTIDE SEQUENCE [LARGE SCALE GENOMIC DNA]</scope>
    <source>
        <strain evidence="1">ST1C</strain>
    </source>
</reference>
<dbReference type="EMBL" id="SNRW01016038">
    <property type="protein sequence ID" value="KAA6369767.1"/>
    <property type="molecule type" value="Genomic_DNA"/>
</dbReference>
<accession>A0A5J4UH76</accession>
<dbReference type="AlphaFoldDB" id="A0A5J4UH76"/>
<gene>
    <name evidence="1" type="ORF">EZS28_034707</name>
</gene>